<feature type="transmembrane region" description="Helical" evidence="17">
    <location>
        <begin position="559"/>
        <end position="576"/>
    </location>
</feature>
<feature type="transmembrane region" description="Helical" evidence="17">
    <location>
        <begin position="379"/>
        <end position="400"/>
    </location>
</feature>
<evidence type="ECO:0000256" key="8">
    <source>
        <dbReference type="ARBA" id="ARBA00022792"/>
    </source>
</evidence>
<feature type="transmembrane region" description="Helical" evidence="17">
    <location>
        <begin position="297"/>
        <end position="319"/>
    </location>
</feature>
<dbReference type="InterPro" id="IPR001516">
    <property type="entry name" value="Proton_antipo_N"/>
</dbReference>
<gene>
    <name evidence="21" type="primary">nad5</name>
</gene>
<evidence type="ECO:0000259" key="19">
    <source>
        <dbReference type="Pfam" id="PF00662"/>
    </source>
</evidence>
<dbReference type="GO" id="GO:0042773">
    <property type="term" value="P:ATP synthesis coupled electron transport"/>
    <property type="evidence" value="ECO:0007669"/>
    <property type="project" value="InterPro"/>
</dbReference>
<evidence type="ECO:0000256" key="12">
    <source>
        <dbReference type="ARBA" id="ARBA00023027"/>
    </source>
</evidence>
<evidence type="ECO:0000259" key="18">
    <source>
        <dbReference type="Pfam" id="PF00361"/>
    </source>
</evidence>
<protein>
    <recommendedName>
        <fullName evidence="4 17">NADH-ubiquinone oxidoreductase chain 5</fullName>
        <ecNumber evidence="3 17">7.1.1.2</ecNumber>
    </recommendedName>
</protein>
<dbReference type="Pfam" id="PF00662">
    <property type="entry name" value="Proton_antipo_N"/>
    <property type="match status" value="1"/>
</dbReference>
<keyword evidence="9" id="KW-1278">Translocase</keyword>
<dbReference type="PRINTS" id="PR01434">
    <property type="entry name" value="NADHDHGNASE5"/>
</dbReference>
<comment type="subcellular location">
    <subcellularLocation>
        <location evidence="2">Mitochondrion inner membrane</location>
        <topology evidence="2">Multi-pass membrane protein</topology>
    </subcellularLocation>
</comment>
<evidence type="ECO:0000256" key="11">
    <source>
        <dbReference type="ARBA" id="ARBA00022989"/>
    </source>
</evidence>
<feature type="transmembrane region" description="Helical" evidence="17">
    <location>
        <begin position="428"/>
        <end position="448"/>
    </location>
</feature>
<keyword evidence="5 17" id="KW-0813">Transport</keyword>
<dbReference type="InterPro" id="IPR003945">
    <property type="entry name" value="NU5C-like"/>
</dbReference>
<feature type="transmembrane region" description="Helical" evidence="17">
    <location>
        <begin position="90"/>
        <end position="107"/>
    </location>
</feature>
<evidence type="ECO:0000256" key="7">
    <source>
        <dbReference type="ARBA" id="ARBA00022692"/>
    </source>
</evidence>
<dbReference type="PANTHER" id="PTHR42829:SF2">
    <property type="entry name" value="NADH-UBIQUINONE OXIDOREDUCTASE CHAIN 5"/>
    <property type="match status" value="1"/>
</dbReference>
<evidence type="ECO:0000256" key="14">
    <source>
        <dbReference type="ARBA" id="ARBA00023128"/>
    </source>
</evidence>
<evidence type="ECO:0000256" key="17">
    <source>
        <dbReference type="RuleBase" id="RU003404"/>
    </source>
</evidence>
<evidence type="ECO:0000259" key="20">
    <source>
        <dbReference type="Pfam" id="PF06455"/>
    </source>
</evidence>
<sequence length="577" mass="65715">MTYLSICFVSFISLFILSLLMFVLGVYFILNNLIYFIEWEILSMNSNSVVMTLILDYMSLMFMGFVLFISSLVIYYSMDYMSSDLNINRFIMMVLMFVLSMMMMIISPNLISILLGWDGLGLVSYCLVIYYQNVKSYSAGMLTALSNRIGDVALLMSIAWMMNFGGWNYIFYLDYLNNSFEMLIISLFILLAAMTKSAQIPFSSWLPAAMAAPTPVSALVHSSTLVTAGVYLLIRFNMLFLNNKIGMFLLLISCLTMFMSGLGANYEFDLKKIIALSTLSQLGLMMSTLALGFPKLAFFHLLTHALFKALLFMCAGSIIHNMKDVQDIRFMGGLMGQLPLTVICFNTANLALCGMPFLAGFYSKDLILELVCMSNMNMFMFFLFFLSTGLTVCYSFRLIYYSMTGEFNFMPLNSIDDNVNVKMSRGMIGLFIMAVMGGSFMSWLMFPIPHMICLPLYLKVLALIVSFIGGYIGYFVSILKFDNKMGFKYYYLKLFMGSMWFMPIISTYYLSGTPLLSGSSILKSMDQGWSEYLGGQGMYLFMMNYSKINQWFQNNSLKVYLVIFMLWIMLLSGCMIY</sequence>
<evidence type="ECO:0000256" key="2">
    <source>
        <dbReference type="ARBA" id="ARBA00004448"/>
    </source>
</evidence>
<accession>A0A6G5ZU58</accession>
<evidence type="ECO:0000256" key="1">
    <source>
        <dbReference type="ARBA" id="ARBA00003257"/>
    </source>
</evidence>
<dbReference type="GO" id="GO:0003954">
    <property type="term" value="F:NADH dehydrogenase activity"/>
    <property type="evidence" value="ECO:0007669"/>
    <property type="project" value="TreeGrafter"/>
</dbReference>
<feature type="transmembrane region" description="Helical" evidence="17">
    <location>
        <begin position="12"/>
        <end position="37"/>
    </location>
</feature>
<feature type="transmembrane region" description="Helical" evidence="17">
    <location>
        <begin position="340"/>
        <end position="359"/>
    </location>
</feature>
<dbReference type="Pfam" id="PF06455">
    <property type="entry name" value="NADH5_C"/>
    <property type="match status" value="1"/>
</dbReference>
<feature type="transmembrane region" description="Helical" evidence="17">
    <location>
        <begin position="216"/>
        <end position="234"/>
    </location>
</feature>
<evidence type="ECO:0000256" key="5">
    <source>
        <dbReference type="ARBA" id="ARBA00022448"/>
    </source>
</evidence>
<feature type="transmembrane region" description="Helical" evidence="17">
    <location>
        <begin position="491"/>
        <end position="510"/>
    </location>
</feature>
<keyword evidence="7 17" id="KW-0812">Transmembrane</keyword>
<evidence type="ECO:0000256" key="4">
    <source>
        <dbReference type="ARBA" id="ARBA00021096"/>
    </source>
</evidence>
<feature type="transmembrane region" description="Helical" evidence="17">
    <location>
        <begin position="460"/>
        <end position="479"/>
    </location>
</feature>
<dbReference type="Pfam" id="PF00361">
    <property type="entry name" value="Proton_antipo_M"/>
    <property type="match status" value="1"/>
</dbReference>
<feature type="domain" description="NADH:quinone oxidoreductase/Mrp antiporter transmembrane" evidence="18">
    <location>
        <begin position="107"/>
        <end position="388"/>
    </location>
</feature>
<comment type="catalytic activity">
    <reaction evidence="16 17">
        <text>a ubiquinone + NADH + 5 H(+)(in) = a ubiquinol + NAD(+) + 4 H(+)(out)</text>
        <dbReference type="Rhea" id="RHEA:29091"/>
        <dbReference type="Rhea" id="RHEA-COMP:9565"/>
        <dbReference type="Rhea" id="RHEA-COMP:9566"/>
        <dbReference type="ChEBI" id="CHEBI:15378"/>
        <dbReference type="ChEBI" id="CHEBI:16389"/>
        <dbReference type="ChEBI" id="CHEBI:17976"/>
        <dbReference type="ChEBI" id="CHEBI:57540"/>
        <dbReference type="ChEBI" id="CHEBI:57945"/>
        <dbReference type="EC" id="7.1.1.2"/>
    </reaction>
</comment>
<feature type="transmembrane region" description="Helical" evidence="17">
    <location>
        <begin position="178"/>
        <end position="195"/>
    </location>
</feature>
<feature type="domain" description="NADH-Ubiquinone oxidoreductase (complex I) chain 5 N-terminal" evidence="19">
    <location>
        <begin position="43"/>
        <end position="90"/>
    </location>
</feature>
<dbReference type="EC" id="7.1.1.2" evidence="3 17"/>
<evidence type="ECO:0000256" key="9">
    <source>
        <dbReference type="ARBA" id="ARBA00022967"/>
    </source>
</evidence>
<reference evidence="21" key="2">
    <citation type="journal article" date="2020" name="Mitochondrial DNA Part B Resour">
        <title>The first mitochondrial genome of the living-fossil sawfly Macroxyela ferruginea (Hymenoptera: Xyelidae, Macroxyelinae).</title>
        <authorList>
            <person name="Zheng B.-Y."/>
            <person name="Li Z.-K."/>
            <person name="Li X.-F."/>
            <person name="Zhu J.-C."/>
            <person name="Sharkey M."/>
            <person name="Tang P."/>
            <person name="Chen X.-X."/>
        </authorList>
    </citation>
    <scope>NUCLEOTIDE SEQUENCE</scope>
</reference>
<keyword evidence="10" id="KW-0249">Electron transport</keyword>
<feature type="transmembrane region" description="Helical" evidence="17">
    <location>
        <begin position="246"/>
        <end position="266"/>
    </location>
</feature>
<comment type="function">
    <text evidence="1">Core subunit of the mitochondrial membrane respiratory chain NADH dehydrogenase (Complex I) that is believed to belong to the minimal assembly required for catalysis. Complex I functions in the transfer of electrons from NADH to the respiratory chain. The immediate electron acceptor for the enzyme is believed to be ubiquinone.</text>
</comment>
<keyword evidence="8" id="KW-0999">Mitochondrion inner membrane</keyword>
<keyword evidence="11 17" id="KW-1133">Transmembrane helix</keyword>
<dbReference type="GO" id="GO:0008137">
    <property type="term" value="F:NADH dehydrogenase (ubiquinone) activity"/>
    <property type="evidence" value="ECO:0007669"/>
    <property type="project" value="UniProtKB-EC"/>
</dbReference>
<keyword evidence="14 17" id="KW-0496">Mitochondrion</keyword>
<evidence type="ECO:0000256" key="15">
    <source>
        <dbReference type="ARBA" id="ARBA00023136"/>
    </source>
</evidence>
<organism evidence="21">
    <name type="scientific">Macroxyela ferruginea</name>
    <dbReference type="NCBI Taxonomy" id="48208"/>
    <lineage>
        <taxon>Eukaryota</taxon>
        <taxon>Metazoa</taxon>
        <taxon>Ecdysozoa</taxon>
        <taxon>Arthropoda</taxon>
        <taxon>Hexapoda</taxon>
        <taxon>Insecta</taxon>
        <taxon>Pterygota</taxon>
        <taxon>Neoptera</taxon>
        <taxon>Endopterygota</taxon>
        <taxon>Hymenoptera</taxon>
        <taxon>Xyeloidea</taxon>
        <taxon>Xyelidae</taxon>
        <taxon>Macroxyela</taxon>
    </lineage>
</organism>
<keyword evidence="13 17" id="KW-0830">Ubiquinone</keyword>
<evidence type="ECO:0000256" key="6">
    <source>
        <dbReference type="ARBA" id="ARBA00022660"/>
    </source>
</evidence>
<keyword evidence="12 17" id="KW-0520">NAD</keyword>
<proteinExistence type="inferred from homology"/>
<dbReference type="AlphaFoldDB" id="A0A6G5ZU58"/>
<evidence type="ECO:0000313" key="21">
    <source>
        <dbReference type="EMBL" id="QHR79727.1"/>
    </source>
</evidence>
<feature type="transmembrane region" description="Helical" evidence="17">
    <location>
        <begin position="152"/>
        <end position="172"/>
    </location>
</feature>
<feature type="transmembrane region" description="Helical" evidence="17">
    <location>
        <begin position="57"/>
        <end position="78"/>
    </location>
</feature>
<keyword evidence="6" id="KW-0679">Respiratory chain</keyword>
<dbReference type="EMBL" id="MK270536">
    <property type="protein sequence ID" value="QHR79727.1"/>
    <property type="molecule type" value="Genomic_DNA"/>
</dbReference>
<reference evidence="21" key="1">
    <citation type="submission" date="2018-12" db="EMBL/GenBank/DDBJ databases">
        <authorList>
            <person name="Zheng B.Y."/>
        </authorList>
    </citation>
    <scope>NUCLEOTIDE SEQUENCE</scope>
</reference>
<name>A0A6G5ZU58_9HYME</name>
<dbReference type="GO" id="GO:0005743">
    <property type="term" value="C:mitochondrial inner membrane"/>
    <property type="evidence" value="ECO:0007669"/>
    <property type="project" value="UniProtKB-SubCell"/>
</dbReference>
<dbReference type="InterPro" id="IPR001750">
    <property type="entry name" value="ND/Mrp_TM"/>
</dbReference>
<comment type="similarity">
    <text evidence="17">Belongs to the complex I subunit 5 family.</text>
</comment>
<comment type="function">
    <text evidence="17">Core subunit of the mitochondrial membrane respiratory chain NADH dehydrogenase (Complex I) which catalyzes electron transfer from NADH through the respiratory chain, using ubiquinone as an electron acceptor. Essential for the catalytic activity and assembly of complex I.</text>
</comment>
<evidence type="ECO:0000256" key="16">
    <source>
        <dbReference type="ARBA" id="ARBA00049551"/>
    </source>
</evidence>
<dbReference type="PANTHER" id="PTHR42829">
    <property type="entry name" value="NADH-UBIQUINONE OXIDOREDUCTASE CHAIN 5"/>
    <property type="match status" value="1"/>
</dbReference>
<dbReference type="InterPro" id="IPR010934">
    <property type="entry name" value="NADH_DH_su5_C"/>
</dbReference>
<evidence type="ECO:0000256" key="10">
    <source>
        <dbReference type="ARBA" id="ARBA00022982"/>
    </source>
</evidence>
<evidence type="ECO:0000256" key="13">
    <source>
        <dbReference type="ARBA" id="ARBA00023075"/>
    </source>
</evidence>
<keyword evidence="15 17" id="KW-0472">Membrane</keyword>
<evidence type="ECO:0000256" key="3">
    <source>
        <dbReference type="ARBA" id="ARBA00012944"/>
    </source>
</evidence>
<geneLocation type="mitochondrion" evidence="21"/>
<dbReference type="GO" id="GO:0015990">
    <property type="term" value="P:electron transport coupled proton transport"/>
    <property type="evidence" value="ECO:0007669"/>
    <property type="project" value="TreeGrafter"/>
</dbReference>
<feature type="domain" description="NADH dehydrogenase subunit 5 C-terminal" evidence="20">
    <location>
        <begin position="394"/>
        <end position="572"/>
    </location>
</feature>